<dbReference type="Proteomes" id="UP000828048">
    <property type="component" value="Chromosome 2"/>
</dbReference>
<name>A0ACB7X3Y3_9ERIC</name>
<evidence type="ECO:0000313" key="2">
    <source>
        <dbReference type="Proteomes" id="UP000828048"/>
    </source>
</evidence>
<evidence type="ECO:0000313" key="1">
    <source>
        <dbReference type="EMBL" id="KAH7835376.1"/>
    </source>
</evidence>
<reference evidence="1 2" key="1">
    <citation type="journal article" date="2021" name="Hortic Res">
        <title>High-quality reference genome and annotation aids understanding of berry development for evergreen blueberry (Vaccinium darrowii).</title>
        <authorList>
            <person name="Yu J."/>
            <person name="Hulse-Kemp A.M."/>
            <person name="Babiker E."/>
            <person name="Staton M."/>
        </authorList>
    </citation>
    <scope>NUCLEOTIDE SEQUENCE [LARGE SCALE GENOMIC DNA]</scope>
    <source>
        <strain evidence="2">cv. NJ 8807/NJ 8810</strain>
        <tissue evidence="1">Young leaf</tissue>
    </source>
</reference>
<comment type="caution">
    <text evidence="1">The sequence shown here is derived from an EMBL/GenBank/DDBJ whole genome shotgun (WGS) entry which is preliminary data.</text>
</comment>
<accession>A0ACB7X3Y3</accession>
<sequence length="79" mass="9095">MSDLYEEAKKLKDRFLSFEISHVLRDFNSEADAEANFTACLAGKMFTLCIYQSCFLVQFNECSNVNKISLSPRWSNRGD</sequence>
<dbReference type="EMBL" id="CM037152">
    <property type="protein sequence ID" value="KAH7835376.1"/>
    <property type="molecule type" value="Genomic_DNA"/>
</dbReference>
<proteinExistence type="predicted"/>
<protein>
    <submittedName>
        <fullName evidence="1">Uncharacterized protein</fullName>
    </submittedName>
</protein>
<keyword evidence="2" id="KW-1185">Reference proteome</keyword>
<organism evidence="1 2">
    <name type="scientific">Vaccinium darrowii</name>
    <dbReference type="NCBI Taxonomy" id="229202"/>
    <lineage>
        <taxon>Eukaryota</taxon>
        <taxon>Viridiplantae</taxon>
        <taxon>Streptophyta</taxon>
        <taxon>Embryophyta</taxon>
        <taxon>Tracheophyta</taxon>
        <taxon>Spermatophyta</taxon>
        <taxon>Magnoliopsida</taxon>
        <taxon>eudicotyledons</taxon>
        <taxon>Gunneridae</taxon>
        <taxon>Pentapetalae</taxon>
        <taxon>asterids</taxon>
        <taxon>Ericales</taxon>
        <taxon>Ericaceae</taxon>
        <taxon>Vaccinioideae</taxon>
        <taxon>Vaccinieae</taxon>
        <taxon>Vaccinium</taxon>
    </lineage>
</organism>
<gene>
    <name evidence="1" type="ORF">Vadar_025562</name>
</gene>